<dbReference type="InterPro" id="IPR036390">
    <property type="entry name" value="WH_DNA-bd_sf"/>
</dbReference>
<dbReference type="Proteomes" id="UP000604765">
    <property type="component" value="Unassembled WGS sequence"/>
</dbReference>
<reference evidence="5 6" key="1">
    <citation type="journal article" date="2021" name="Int. J. Syst. Evol. Microbiol.">
        <title>Lentilactobacillus fungorum sp. nov., isolated from spent mushroom substrates.</title>
        <authorList>
            <person name="Tohno M."/>
            <person name="Tanizawa Y."/>
            <person name="Kojima Y."/>
            <person name="Sakamoto M."/>
            <person name="Ohkuma M."/>
            <person name="Kobayashi H."/>
        </authorList>
    </citation>
    <scope>NUCLEOTIDE SEQUENCE [LARGE SCALE GENOMIC DNA]</scope>
    <source>
        <strain evidence="5 6">YK48G</strain>
    </source>
</reference>
<dbReference type="SMART" id="SM00418">
    <property type="entry name" value="HTH_ARSR"/>
    <property type="match status" value="1"/>
</dbReference>
<keyword evidence="3" id="KW-0804">Transcription</keyword>
<organism evidence="5 6">
    <name type="scientific">Lentilactobacillus fungorum</name>
    <dbReference type="NCBI Taxonomy" id="2201250"/>
    <lineage>
        <taxon>Bacteria</taxon>
        <taxon>Bacillati</taxon>
        <taxon>Bacillota</taxon>
        <taxon>Bacilli</taxon>
        <taxon>Lactobacillales</taxon>
        <taxon>Lactobacillaceae</taxon>
        <taxon>Lentilactobacillus</taxon>
    </lineage>
</organism>
<proteinExistence type="predicted"/>
<protein>
    <submittedName>
        <fullName evidence="5">Transcriptional regulator</fullName>
    </submittedName>
</protein>
<dbReference type="PRINTS" id="PR00778">
    <property type="entry name" value="HTHARSR"/>
</dbReference>
<dbReference type="InterPro" id="IPR036388">
    <property type="entry name" value="WH-like_DNA-bd_sf"/>
</dbReference>
<evidence type="ECO:0000256" key="2">
    <source>
        <dbReference type="ARBA" id="ARBA00023125"/>
    </source>
</evidence>
<evidence type="ECO:0000313" key="5">
    <source>
        <dbReference type="EMBL" id="GHP13780.1"/>
    </source>
</evidence>
<sequence length="96" mass="11187">MTEEINPRFFQLTRALNHPVRIQILNYLMKHQKSNVNSIVAIVNVSQPAVSRHLRILLDAYLVIGHQVGKEKIYQLADTHVEKILELLNQHVREIK</sequence>
<dbReference type="InterPro" id="IPR051011">
    <property type="entry name" value="Metal_resp_trans_reg"/>
</dbReference>
<evidence type="ECO:0000313" key="6">
    <source>
        <dbReference type="Proteomes" id="UP000604765"/>
    </source>
</evidence>
<name>A0ABQ3VXZ3_9LACO</name>
<dbReference type="NCBIfam" id="NF033788">
    <property type="entry name" value="HTH_metalloreg"/>
    <property type="match status" value="1"/>
</dbReference>
<dbReference type="SUPFAM" id="SSF46785">
    <property type="entry name" value="Winged helix' DNA-binding domain"/>
    <property type="match status" value="1"/>
</dbReference>
<comment type="caution">
    <text evidence="5">The sequence shown here is derived from an EMBL/GenBank/DDBJ whole genome shotgun (WGS) entry which is preliminary data.</text>
</comment>
<dbReference type="CDD" id="cd00090">
    <property type="entry name" value="HTH_ARSR"/>
    <property type="match status" value="1"/>
</dbReference>
<keyword evidence="6" id="KW-1185">Reference proteome</keyword>
<dbReference type="RefSeq" id="WP_232365297.1">
    <property type="nucleotide sequence ID" value="NZ_BNJR01000012.1"/>
</dbReference>
<feature type="domain" description="HTH arsR-type" evidence="4">
    <location>
        <begin position="1"/>
        <end position="96"/>
    </location>
</feature>
<evidence type="ECO:0000256" key="3">
    <source>
        <dbReference type="ARBA" id="ARBA00023163"/>
    </source>
</evidence>
<dbReference type="Gene3D" id="1.10.10.10">
    <property type="entry name" value="Winged helix-like DNA-binding domain superfamily/Winged helix DNA-binding domain"/>
    <property type="match status" value="1"/>
</dbReference>
<dbReference type="Pfam" id="PF01022">
    <property type="entry name" value="HTH_5"/>
    <property type="match status" value="1"/>
</dbReference>
<evidence type="ECO:0000256" key="1">
    <source>
        <dbReference type="ARBA" id="ARBA00023015"/>
    </source>
</evidence>
<keyword evidence="1" id="KW-0805">Transcription regulation</keyword>
<accession>A0ABQ3VXZ3</accession>
<dbReference type="InterPro" id="IPR011991">
    <property type="entry name" value="ArsR-like_HTH"/>
</dbReference>
<dbReference type="InterPro" id="IPR001845">
    <property type="entry name" value="HTH_ArsR_DNA-bd_dom"/>
</dbReference>
<evidence type="ECO:0000259" key="4">
    <source>
        <dbReference type="PROSITE" id="PS50987"/>
    </source>
</evidence>
<dbReference type="PROSITE" id="PS50987">
    <property type="entry name" value="HTH_ARSR_2"/>
    <property type="match status" value="1"/>
</dbReference>
<dbReference type="PANTHER" id="PTHR43132">
    <property type="entry name" value="ARSENICAL RESISTANCE OPERON REPRESSOR ARSR-RELATED"/>
    <property type="match status" value="1"/>
</dbReference>
<gene>
    <name evidence="5" type="ORF">YK48G_12050</name>
</gene>
<dbReference type="EMBL" id="BNJR01000012">
    <property type="protein sequence ID" value="GHP13780.1"/>
    <property type="molecule type" value="Genomic_DNA"/>
</dbReference>
<keyword evidence="2" id="KW-0238">DNA-binding</keyword>
<dbReference type="PANTHER" id="PTHR43132:SF2">
    <property type="entry name" value="ARSENICAL RESISTANCE OPERON REPRESSOR ARSR-RELATED"/>
    <property type="match status" value="1"/>
</dbReference>